<feature type="region of interest" description="Disordered" evidence="1">
    <location>
        <begin position="26"/>
        <end position="45"/>
    </location>
</feature>
<proteinExistence type="predicted"/>
<gene>
    <name evidence="2" type="ORF">HMPREF1541_05110</name>
</gene>
<dbReference type="GeneID" id="19972449"/>
<feature type="compositionally biased region" description="Low complexity" evidence="1">
    <location>
        <begin position="264"/>
        <end position="284"/>
    </location>
</feature>
<evidence type="ECO:0000256" key="1">
    <source>
        <dbReference type="SAM" id="MobiDB-lite"/>
    </source>
</evidence>
<dbReference type="AlphaFoldDB" id="W2RWX2"/>
<dbReference type="EMBL" id="KB822720">
    <property type="protein sequence ID" value="ETN40830.1"/>
    <property type="molecule type" value="Genomic_DNA"/>
</dbReference>
<feature type="compositionally biased region" description="Polar residues" evidence="1">
    <location>
        <begin position="26"/>
        <end position="38"/>
    </location>
</feature>
<keyword evidence="3" id="KW-1185">Reference proteome</keyword>
<protein>
    <submittedName>
        <fullName evidence="2">Uncharacterized protein</fullName>
    </submittedName>
</protein>
<sequence>MQGGQQGASPEYDPLQFASELDTSSATLHRSLSEATQTSEDDDQRLAEYDDLLVLNTEFNDDLPEPDMPALAPPTELPIPLHLTAGCAGKPTQGVLDGYIMALGSILKNAVNQLAINVTLCSKLSAHGVLWAVQEAWPQAEHYWKVTASLQGFFEVEMWRNFPCAQTFGALHPAYRPTRLQLCTPHPPIIDWLPWPDLRDKLIEQQHQFPDVDMVCRTAIHNVVAHRRTPAARTPAADSDTTAIAGTSFRVWDLCTLEEQAGFSSRPASNPSTTTTTSQSPFTQPSLVYKPRSAPVTALARAYQLEYDELSTQKLHGVFFDTYPSLYCESIVSRYQVRHLPAVAIQHEPVLGRPKALGPGAMARLRAVLEEELLLASP</sequence>
<dbReference type="InterPro" id="IPR021833">
    <property type="entry name" value="DUF3425"/>
</dbReference>
<dbReference type="Proteomes" id="UP000030752">
    <property type="component" value="Unassembled WGS sequence"/>
</dbReference>
<dbReference type="eggNOG" id="ENOG502RQQV">
    <property type="taxonomic scope" value="Eukaryota"/>
</dbReference>
<dbReference type="InParanoid" id="W2RWX2"/>
<evidence type="ECO:0000313" key="3">
    <source>
        <dbReference type="Proteomes" id="UP000030752"/>
    </source>
</evidence>
<dbReference type="VEuPathDB" id="FungiDB:HMPREF1541_05110"/>
<reference evidence="2 3" key="1">
    <citation type="submission" date="2013-03" db="EMBL/GenBank/DDBJ databases">
        <title>The Genome Sequence of Phialophora europaea CBS 101466.</title>
        <authorList>
            <consortium name="The Broad Institute Genomics Platform"/>
            <person name="Cuomo C."/>
            <person name="de Hoog S."/>
            <person name="Gorbushina A."/>
            <person name="Walker B."/>
            <person name="Young S.K."/>
            <person name="Zeng Q."/>
            <person name="Gargeya S."/>
            <person name="Fitzgerald M."/>
            <person name="Haas B."/>
            <person name="Abouelleil A."/>
            <person name="Allen A.W."/>
            <person name="Alvarado L."/>
            <person name="Arachchi H.M."/>
            <person name="Berlin A.M."/>
            <person name="Chapman S.B."/>
            <person name="Gainer-Dewar J."/>
            <person name="Goldberg J."/>
            <person name="Griggs A."/>
            <person name="Gujja S."/>
            <person name="Hansen M."/>
            <person name="Howarth C."/>
            <person name="Imamovic A."/>
            <person name="Ireland A."/>
            <person name="Larimer J."/>
            <person name="McCowan C."/>
            <person name="Murphy C."/>
            <person name="Pearson M."/>
            <person name="Poon T.W."/>
            <person name="Priest M."/>
            <person name="Roberts A."/>
            <person name="Saif S."/>
            <person name="Shea T."/>
            <person name="Sisk P."/>
            <person name="Sykes S."/>
            <person name="Wortman J."/>
            <person name="Nusbaum C."/>
            <person name="Birren B."/>
        </authorList>
    </citation>
    <scope>NUCLEOTIDE SEQUENCE [LARGE SCALE GENOMIC DNA]</scope>
    <source>
        <strain evidence="2 3">CBS 101466</strain>
    </source>
</reference>
<dbReference type="Pfam" id="PF11905">
    <property type="entry name" value="DUF3425"/>
    <property type="match status" value="1"/>
</dbReference>
<dbReference type="HOGENOM" id="CLU_731624_0_0_1"/>
<name>W2RWX2_CYPE1</name>
<feature type="region of interest" description="Disordered" evidence="1">
    <location>
        <begin position="1"/>
        <end position="20"/>
    </location>
</feature>
<accession>W2RWX2</accession>
<evidence type="ECO:0000313" key="2">
    <source>
        <dbReference type="EMBL" id="ETN40830.1"/>
    </source>
</evidence>
<dbReference type="OrthoDB" id="10261951at2759"/>
<organism evidence="2 3">
    <name type="scientific">Cyphellophora europaea (strain CBS 101466)</name>
    <name type="common">Phialophora europaea</name>
    <dbReference type="NCBI Taxonomy" id="1220924"/>
    <lineage>
        <taxon>Eukaryota</taxon>
        <taxon>Fungi</taxon>
        <taxon>Dikarya</taxon>
        <taxon>Ascomycota</taxon>
        <taxon>Pezizomycotina</taxon>
        <taxon>Eurotiomycetes</taxon>
        <taxon>Chaetothyriomycetidae</taxon>
        <taxon>Chaetothyriales</taxon>
        <taxon>Cyphellophoraceae</taxon>
        <taxon>Cyphellophora</taxon>
    </lineage>
</organism>
<feature type="region of interest" description="Disordered" evidence="1">
    <location>
        <begin position="262"/>
        <end position="284"/>
    </location>
</feature>
<dbReference type="RefSeq" id="XP_008717673.1">
    <property type="nucleotide sequence ID" value="XM_008719451.1"/>
</dbReference>